<keyword evidence="2" id="KW-1185">Reference proteome</keyword>
<reference evidence="1 2" key="1">
    <citation type="submission" date="2019-07" db="EMBL/GenBank/DDBJ databases">
        <authorList>
            <person name="Zhou L.-Y."/>
        </authorList>
    </citation>
    <scope>NUCLEOTIDE SEQUENCE [LARGE SCALE GENOMIC DNA]</scope>
    <source>
        <strain evidence="1 2">YIM 101269</strain>
    </source>
</reference>
<gene>
    <name evidence="1" type="ORF">FOJ82_01940</name>
</gene>
<name>A0A553K4V6_9ACTN</name>
<dbReference type="EMBL" id="VKKG01000001">
    <property type="protein sequence ID" value="TRY19672.1"/>
    <property type="molecule type" value="Genomic_DNA"/>
</dbReference>
<dbReference type="RefSeq" id="WP_143936759.1">
    <property type="nucleotide sequence ID" value="NZ_VKKG01000001.1"/>
</dbReference>
<comment type="caution">
    <text evidence="1">The sequence shown here is derived from an EMBL/GenBank/DDBJ whole genome shotgun (WGS) entry which is preliminary data.</text>
</comment>
<evidence type="ECO:0000313" key="1">
    <source>
        <dbReference type="EMBL" id="TRY19672.1"/>
    </source>
</evidence>
<evidence type="ECO:0000313" key="2">
    <source>
        <dbReference type="Proteomes" id="UP000317638"/>
    </source>
</evidence>
<organism evidence="1 2">
    <name type="scientific">Tessaracoccus rhinocerotis</name>
    <dbReference type="NCBI Taxonomy" id="1689449"/>
    <lineage>
        <taxon>Bacteria</taxon>
        <taxon>Bacillati</taxon>
        <taxon>Actinomycetota</taxon>
        <taxon>Actinomycetes</taxon>
        <taxon>Propionibacteriales</taxon>
        <taxon>Propionibacteriaceae</taxon>
        <taxon>Tessaracoccus</taxon>
    </lineage>
</organism>
<protein>
    <submittedName>
        <fullName evidence="1">Uncharacterized protein</fullName>
    </submittedName>
</protein>
<dbReference type="OrthoDB" id="3720765at2"/>
<accession>A0A553K4V6</accession>
<sequence>MDVIQTPAGFRVEDLPAPLEWLELALPDGWSRAPGPEEDVLVFGQGHLVMRVRVRPEPRFGIDVEIDNTSEEDLLVTDSPVLVLHSAAPQLAWLGGATGRVVLPTPSGVGLFRQWRGNCGPPPGGTAADGIAIFGDGGWVRAGQSLGSGWRLEVLDGLPQEPGWLPERCFVTEGDDVDILAPDAAVSTVGLRESSDGDSTTLTGPVGVHPVRLSDARGTTSFDVGWHLQPSEIAAEAVGAARSDDLAAWLHVAGSARRVEDRAALDELDMLLGESFEAPTLWGVLAGLRAAATTELPVGGEAAAAADALLAADPGSELAPILMAQGVRVTVGPEAARGRPAMDWWAVLTGDYETLRHRVLEWVDYGLTTSVPPVHGARGVALACLWLAVHEQSEGQLEVARATVRTFARLLAIHSVDPDPQEVAWLLLADTWLFEA</sequence>
<dbReference type="Proteomes" id="UP000317638">
    <property type="component" value="Unassembled WGS sequence"/>
</dbReference>
<proteinExistence type="predicted"/>
<dbReference type="AlphaFoldDB" id="A0A553K4V6"/>